<evidence type="ECO:0000313" key="2">
    <source>
        <dbReference type="Proteomes" id="UP000499080"/>
    </source>
</evidence>
<protein>
    <submittedName>
        <fullName evidence="1">Uncharacterized protein</fullName>
    </submittedName>
</protein>
<dbReference type="AlphaFoldDB" id="A0A4Y2IPV8"/>
<reference evidence="1 2" key="1">
    <citation type="journal article" date="2019" name="Sci. Rep.">
        <title>Orb-weaving spider Araneus ventricosus genome elucidates the spidroin gene catalogue.</title>
        <authorList>
            <person name="Kono N."/>
            <person name="Nakamura H."/>
            <person name="Ohtoshi R."/>
            <person name="Moran D.A.P."/>
            <person name="Shinohara A."/>
            <person name="Yoshida Y."/>
            <person name="Fujiwara M."/>
            <person name="Mori M."/>
            <person name="Tomita M."/>
            <person name="Arakawa K."/>
        </authorList>
    </citation>
    <scope>NUCLEOTIDE SEQUENCE [LARGE SCALE GENOMIC DNA]</scope>
</reference>
<name>A0A4Y2IPV8_ARAVE</name>
<proteinExistence type="predicted"/>
<comment type="caution">
    <text evidence="1">The sequence shown here is derived from an EMBL/GenBank/DDBJ whole genome shotgun (WGS) entry which is preliminary data.</text>
</comment>
<accession>A0A4Y2IPV8</accession>
<gene>
    <name evidence="1" type="ORF">AVEN_59163_1</name>
</gene>
<organism evidence="1 2">
    <name type="scientific">Araneus ventricosus</name>
    <name type="common">Orbweaver spider</name>
    <name type="synonym">Epeira ventricosa</name>
    <dbReference type="NCBI Taxonomy" id="182803"/>
    <lineage>
        <taxon>Eukaryota</taxon>
        <taxon>Metazoa</taxon>
        <taxon>Ecdysozoa</taxon>
        <taxon>Arthropoda</taxon>
        <taxon>Chelicerata</taxon>
        <taxon>Arachnida</taxon>
        <taxon>Araneae</taxon>
        <taxon>Araneomorphae</taxon>
        <taxon>Entelegynae</taxon>
        <taxon>Araneoidea</taxon>
        <taxon>Araneidae</taxon>
        <taxon>Araneus</taxon>
    </lineage>
</organism>
<sequence>METNFDDFIPPFEFSSSDSSEFEENCQIRKVDGYIVHDDTNLISSNITTPKRLVCYSNISDNESSDHLRSHIPIDENIAQFPQNLHIIW</sequence>
<keyword evidence="2" id="KW-1185">Reference proteome</keyword>
<dbReference type="Proteomes" id="UP000499080">
    <property type="component" value="Unassembled WGS sequence"/>
</dbReference>
<evidence type="ECO:0000313" key="1">
    <source>
        <dbReference type="EMBL" id="GBM79670.1"/>
    </source>
</evidence>
<dbReference type="EMBL" id="BGPR01002835">
    <property type="protein sequence ID" value="GBM79670.1"/>
    <property type="molecule type" value="Genomic_DNA"/>
</dbReference>